<evidence type="ECO:0008006" key="2">
    <source>
        <dbReference type="Google" id="ProtNLM"/>
    </source>
</evidence>
<dbReference type="InterPro" id="IPR026325">
    <property type="entry name" value="DUF932"/>
</dbReference>
<accession>A0A6J5L4W9</accession>
<gene>
    <name evidence="1" type="ORF">UFOVP117_114</name>
</gene>
<organism evidence="1">
    <name type="scientific">uncultured Caudovirales phage</name>
    <dbReference type="NCBI Taxonomy" id="2100421"/>
    <lineage>
        <taxon>Viruses</taxon>
        <taxon>Duplodnaviria</taxon>
        <taxon>Heunggongvirae</taxon>
        <taxon>Uroviricota</taxon>
        <taxon>Caudoviricetes</taxon>
        <taxon>Peduoviridae</taxon>
        <taxon>Maltschvirus</taxon>
        <taxon>Maltschvirus maltsch</taxon>
    </lineage>
</organism>
<reference evidence="1" key="1">
    <citation type="submission" date="2020-04" db="EMBL/GenBank/DDBJ databases">
        <authorList>
            <person name="Chiriac C."/>
            <person name="Salcher M."/>
            <person name="Ghai R."/>
            <person name="Kavagutti S V."/>
        </authorList>
    </citation>
    <scope>NUCLEOTIDE SEQUENCE</scope>
</reference>
<dbReference type="EMBL" id="LR796235">
    <property type="protein sequence ID" value="CAB4129818.1"/>
    <property type="molecule type" value="Genomic_DNA"/>
</dbReference>
<evidence type="ECO:0000313" key="1">
    <source>
        <dbReference type="EMBL" id="CAB4129818.1"/>
    </source>
</evidence>
<protein>
    <recommendedName>
        <fullName evidence="2">DUF932 domain-containing protein</fullName>
    </recommendedName>
</protein>
<name>A0A6J5L4W9_9CAUD</name>
<dbReference type="Pfam" id="PF06067">
    <property type="entry name" value="DUF932"/>
    <property type="match status" value="1"/>
</dbReference>
<sequence length="248" mass="27757">MNIQDLRTTVPALFQTEKLSKLSDRYTMVPTIDVVDKFIQNGWEVSGAKQVGKGSFGKHQVRLRNAELPQVGDSLLEAVITNSHNGSSTLQVGAGLFRLVCSNGLTVPVSTFGDMKQTHLNLSMSDVELITEQFVINTPKIQKSVTRMMEVTMDTDRKIDFVSKAVGIRWKNTEDISTLTLETIIDPLRDGDSDDNLWSTFNVVQEKLIRGGFIKQQGRNSRSVKGINSLNMDNMINTRLWELAETFC</sequence>
<proteinExistence type="predicted"/>